<dbReference type="AlphaFoldDB" id="A0A1B2J938"/>
<dbReference type="Proteomes" id="UP000094565">
    <property type="component" value="Chromosome 1"/>
</dbReference>
<proteinExistence type="predicted"/>
<dbReference type="EMBL" id="CP014584">
    <property type="protein sequence ID" value="ANZ74278.1"/>
    <property type="molecule type" value="Genomic_DNA"/>
</dbReference>
<protein>
    <submittedName>
        <fullName evidence="2">BA75_01705T0</fullName>
    </submittedName>
</protein>
<reference evidence="2 3" key="1">
    <citation type="submission" date="2016-02" db="EMBL/GenBank/DDBJ databases">
        <title>Comparative genomic and transcriptomic foundation for Pichia pastoris.</title>
        <authorList>
            <person name="Love K.R."/>
            <person name="Shah K.A."/>
            <person name="Whittaker C.A."/>
            <person name="Wu J."/>
            <person name="Bartlett M.C."/>
            <person name="Ma D."/>
            <person name="Leeson R.L."/>
            <person name="Priest M."/>
            <person name="Young S.K."/>
            <person name="Love J.C."/>
        </authorList>
    </citation>
    <scope>NUCLEOTIDE SEQUENCE [LARGE SCALE GENOMIC DNA]</scope>
    <source>
        <strain evidence="2 3">ATCC 28485</strain>
    </source>
</reference>
<evidence type="ECO:0000256" key="1">
    <source>
        <dbReference type="SAM" id="MobiDB-lite"/>
    </source>
</evidence>
<evidence type="ECO:0000313" key="2">
    <source>
        <dbReference type="EMBL" id="ANZ74278.1"/>
    </source>
</evidence>
<evidence type="ECO:0000313" key="3">
    <source>
        <dbReference type="Proteomes" id="UP000094565"/>
    </source>
</evidence>
<feature type="region of interest" description="Disordered" evidence="1">
    <location>
        <begin position="1"/>
        <end position="27"/>
    </location>
</feature>
<feature type="compositionally biased region" description="Polar residues" evidence="1">
    <location>
        <begin position="17"/>
        <end position="26"/>
    </location>
</feature>
<accession>A0A1B2J938</accession>
<name>A0A1B2J938_PICPA</name>
<keyword evidence="3" id="KW-1185">Reference proteome</keyword>
<organism evidence="2 3">
    <name type="scientific">Komagataella pastoris</name>
    <name type="common">Yeast</name>
    <name type="synonym">Pichia pastoris</name>
    <dbReference type="NCBI Taxonomy" id="4922"/>
    <lineage>
        <taxon>Eukaryota</taxon>
        <taxon>Fungi</taxon>
        <taxon>Dikarya</taxon>
        <taxon>Ascomycota</taxon>
        <taxon>Saccharomycotina</taxon>
        <taxon>Pichiomycetes</taxon>
        <taxon>Pichiales</taxon>
        <taxon>Pichiaceae</taxon>
        <taxon>Komagataella</taxon>
    </lineage>
</organism>
<gene>
    <name evidence="2" type="ORF">ATY40_BA7501705</name>
</gene>
<sequence>MTGQKEKQPDRPELLNAKNSFNSPRNVNHPPNLLAYLTFHQVISNVNTPTKNNPLQENFNLLDKRALRLQLICRVASHKFTYLPPTLSKRSVHREIFLRNCTSLFYSLRTISALFHSCFFSSYLH</sequence>
<feature type="compositionally biased region" description="Basic and acidic residues" evidence="1">
    <location>
        <begin position="1"/>
        <end position="13"/>
    </location>
</feature>